<dbReference type="PANTHER" id="PTHR33284">
    <property type="entry name" value="RIBOSOMAL PROTEIN L25/GLN-TRNA SYNTHETASE, ANTI-CODON-BINDING DOMAIN-CONTAINING PROTEIN"/>
    <property type="match status" value="1"/>
</dbReference>
<evidence type="ECO:0000313" key="9">
    <source>
        <dbReference type="EMBL" id="PIZ94654.1"/>
    </source>
</evidence>
<dbReference type="InterPro" id="IPR029751">
    <property type="entry name" value="Ribosomal_L25_dom"/>
</dbReference>
<dbReference type="Proteomes" id="UP000228568">
    <property type="component" value="Unassembled WGS sequence"/>
</dbReference>
<name>A0A2M7V7G9_9BACT</name>
<evidence type="ECO:0000256" key="3">
    <source>
        <dbReference type="ARBA" id="ARBA00022980"/>
    </source>
</evidence>
<evidence type="ECO:0000313" key="10">
    <source>
        <dbReference type="Proteomes" id="UP000228568"/>
    </source>
</evidence>
<dbReference type="InterPro" id="IPR011035">
    <property type="entry name" value="Ribosomal_bL25/Gln-tRNA_synth"/>
</dbReference>
<sequence length="230" mass="25154">MISITAKKREPGNASEDRAASLIPGVLYGPEIKPISVSLDYNTFDKLYNEAGEATLIDFFIEGEKDPTKVLIQDVERDPIKQIFTHIDFRQIKMGEEMTATVPLNFIGEPEAVKILGGTLITSLDTVDVRCLPNDLVSHIDVDLTVLKTFEDFISVSGLKLPAGITVDDSLEALVVKVIPPMTDDQFKALDESQVGDVSTVAVDGEKKDGEETAEGAEAVDEKKKEEKKD</sequence>
<dbReference type="GO" id="GO:0006412">
    <property type="term" value="P:translation"/>
    <property type="evidence" value="ECO:0007669"/>
    <property type="project" value="UniProtKB-UniRule"/>
</dbReference>
<comment type="function">
    <text evidence="5">This is one of the proteins that binds to the 5S RNA in the ribosome where it forms part of the central protuberance.</text>
</comment>
<comment type="similarity">
    <text evidence="5">Belongs to the bacterial ribosomal protein bL25 family. CTC subfamily.</text>
</comment>
<dbReference type="HAMAP" id="MF_01334">
    <property type="entry name" value="Ribosomal_bL25_CTC"/>
    <property type="match status" value="1"/>
</dbReference>
<dbReference type="Pfam" id="PF01386">
    <property type="entry name" value="Ribosomal_L25p"/>
    <property type="match status" value="1"/>
</dbReference>
<dbReference type="GO" id="GO:0022625">
    <property type="term" value="C:cytosolic large ribosomal subunit"/>
    <property type="evidence" value="ECO:0007669"/>
    <property type="project" value="TreeGrafter"/>
</dbReference>
<dbReference type="SUPFAM" id="SSF50715">
    <property type="entry name" value="Ribosomal protein L25-like"/>
    <property type="match status" value="1"/>
</dbReference>
<feature type="domain" description="Large ribosomal subunit protein bL25 beta" evidence="8">
    <location>
        <begin position="98"/>
        <end position="181"/>
    </location>
</feature>
<dbReference type="AlphaFoldDB" id="A0A2M7V7G9"/>
<dbReference type="CDD" id="cd00495">
    <property type="entry name" value="Ribosomal_L25_TL5_CTC"/>
    <property type="match status" value="1"/>
</dbReference>
<dbReference type="InterPro" id="IPR037121">
    <property type="entry name" value="Ribosomal_bL25_C"/>
</dbReference>
<evidence type="ECO:0000256" key="1">
    <source>
        <dbReference type="ARBA" id="ARBA00022730"/>
    </source>
</evidence>
<dbReference type="Gene3D" id="2.40.240.10">
    <property type="entry name" value="Ribosomal Protein L25, Chain P"/>
    <property type="match status" value="1"/>
</dbReference>
<evidence type="ECO:0000259" key="8">
    <source>
        <dbReference type="Pfam" id="PF14693"/>
    </source>
</evidence>
<dbReference type="Pfam" id="PF14693">
    <property type="entry name" value="Ribosomal_TL5_C"/>
    <property type="match status" value="1"/>
</dbReference>
<comment type="caution">
    <text evidence="9">The sequence shown here is derived from an EMBL/GenBank/DDBJ whole genome shotgun (WGS) entry which is preliminary data.</text>
</comment>
<dbReference type="EMBL" id="PFPK01000036">
    <property type="protein sequence ID" value="PIZ94654.1"/>
    <property type="molecule type" value="Genomic_DNA"/>
</dbReference>
<keyword evidence="1 5" id="KW-0699">rRNA-binding</keyword>
<evidence type="ECO:0000256" key="4">
    <source>
        <dbReference type="ARBA" id="ARBA00023274"/>
    </source>
</evidence>
<keyword evidence="3 5" id="KW-0689">Ribosomal protein</keyword>
<feature type="region of interest" description="Disordered" evidence="6">
    <location>
        <begin position="202"/>
        <end position="230"/>
    </location>
</feature>
<protein>
    <recommendedName>
        <fullName evidence="5">Large ribosomal subunit protein bL25</fullName>
    </recommendedName>
    <alternativeName>
        <fullName evidence="5">General stress protein CTC</fullName>
    </alternativeName>
</protein>
<dbReference type="InterPro" id="IPR020057">
    <property type="entry name" value="Ribosomal_bL25_b-dom"/>
</dbReference>
<gene>
    <name evidence="5" type="primary">rplY</name>
    <name evidence="5" type="synonym">ctc</name>
    <name evidence="9" type="ORF">COX81_02940</name>
</gene>
<dbReference type="GO" id="GO:0003735">
    <property type="term" value="F:structural constituent of ribosome"/>
    <property type="evidence" value="ECO:0007669"/>
    <property type="project" value="InterPro"/>
</dbReference>
<keyword evidence="4 5" id="KW-0687">Ribonucleoprotein</keyword>
<organism evidence="9 10">
    <name type="scientific">Candidatus Magasanikbacteria bacterium CG_4_10_14_0_2_um_filter_37_12</name>
    <dbReference type="NCBI Taxonomy" id="1974637"/>
    <lineage>
        <taxon>Bacteria</taxon>
        <taxon>Candidatus Magasanikiibacteriota</taxon>
    </lineage>
</organism>
<dbReference type="NCBIfam" id="TIGR00731">
    <property type="entry name" value="bL25_bact_ctc"/>
    <property type="match status" value="1"/>
</dbReference>
<dbReference type="InterPro" id="IPR020930">
    <property type="entry name" value="Ribosomal_uL5_bac-type"/>
</dbReference>
<dbReference type="GO" id="GO:0008097">
    <property type="term" value="F:5S rRNA binding"/>
    <property type="evidence" value="ECO:0007669"/>
    <property type="project" value="InterPro"/>
</dbReference>
<evidence type="ECO:0000259" key="7">
    <source>
        <dbReference type="Pfam" id="PF01386"/>
    </source>
</evidence>
<dbReference type="PANTHER" id="PTHR33284:SF1">
    <property type="entry name" value="RIBOSOMAL PROTEIN L25_GLN-TRNA SYNTHETASE, ANTI-CODON-BINDING DOMAIN-CONTAINING PROTEIN"/>
    <property type="match status" value="1"/>
</dbReference>
<evidence type="ECO:0000256" key="2">
    <source>
        <dbReference type="ARBA" id="ARBA00022884"/>
    </source>
</evidence>
<accession>A0A2M7V7G9</accession>
<feature type="domain" description="Large ribosomal subunit protein bL25 L25" evidence="7">
    <location>
        <begin position="4"/>
        <end position="89"/>
    </location>
</feature>
<comment type="subunit">
    <text evidence="5">Part of the 50S ribosomal subunit; part of the 5S rRNA/L5/L18/L25 subcomplex. Contacts the 5S rRNA. Binds to the 5S rRNA independently of L5 and L18.</text>
</comment>
<keyword evidence="2 5" id="KW-0694">RNA-binding</keyword>
<feature type="compositionally biased region" description="Basic and acidic residues" evidence="6">
    <location>
        <begin position="220"/>
        <end position="230"/>
    </location>
</feature>
<dbReference type="InterPro" id="IPR001021">
    <property type="entry name" value="Ribosomal_bL25_long"/>
</dbReference>
<dbReference type="Gene3D" id="2.170.120.20">
    <property type="entry name" value="Ribosomal protein L25, beta domain"/>
    <property type="match status" value="1"/>
</dbReference>
<reference evidence="10" key="1">
    <citation type="submission" date="2017-09" db="EMBL/GenBank/DDBJ databases">
        <title>Depth-based differentiation of microbial function through sediment-hosted aquifers and enrichment of novel symbionts in the deep terrestrial subsurface.</title>
        <authorList>
            <person name="Probst A.J."/>
            <person name="Ladd B."/>
            <person name="Jarett J.K."/>
            <person name="Geller-Mcgrath D.E."/>
            <person name="Sieber C.M.K."/>
            <person name="Emerson J.B."/>
            <person name="Anantharaman K."/>
            <person name="Thomas B.C."/>
            <person name="Malmstrom R."/>
            <person name="Stieglmeier M."/>
            <person name="Klingl A."/>
            <person name="Woyke T."/>
            <person name="Ryan C.M."/>
            <person name="Banfield J.F."/>
        </authorList>
    </citation>
    <scope>NUCLEOTIDE SEQUENCE [LARGE SCALE GENOMIC DNA]</scope>
</reference>
<evidence type="ECO:0000256" key="6">
    <source>
        <dbReference type="SAM" id="MobiDB-lite"/>
    </source>
</evidence>
<evidence type="ECO:0000256" key="5">
    <source>
        <dbReference type="HAMAP-Rule" id="MF_01334"/>
    </source>
</evidence>
<proteinExistence type="inferred from homology"/>
<dbReference type="InterPro" id="IPR020056">
    <property type="entry name" value="Rbsml_bL25/Gln-tRNA_synth_N"/>
</dbReference>